<feature type="region of interest" description="Disordered" evidence="1">
    <location>
        <begin position="88"/>
        <end position="286"/>
    </location>
</feature>
<organism evidence="2 3">
    <name type="scientific">Lentinus tigrinus ALCF2SS1-6</name>
    <dbReference type="NCBI Taxonomy" id="1328759"/>
    <lineage>
        <taxon>Eukaryota</taxon>
        <taxon>Fungi</taxon>
        <taxon>Dikarya</taxon>
        <taxon>Basidiomycota</taxon>
        <taxon>Agaricomycotina</taxon>
        <taxon>Agaricomycetes</taxon>
        <taxon>Polyporales</taxon>
        <taxon>Polyporaceae</taxon>
        <taxon>Lentinus</taxon>
    </lineage>
</organism>
<evidence type="ECO:0000256" key="1">
    <source>
        <dbReference type="SAM" id="MobiDB-lite"/>
    </source>
</evidence>
<feature type="compositionally biased region" description="Low complexity" evidence="1">
    <location>
        <begin position="157"/>
        <end position="189"/>
    </location>
</feature>
<dbReference type="AlphaFoldDB" id="A0A5C2RKI3"/>
<proteinExistence type="predicted"/>
<keyword evidence="3" id="KW-1185">Reference proteome</keyword>
<dbReference type="OrthoDB" id="2758491at2759"/>
<feature type="compositionally biased region" description="Low complexity" evidence="1">
    <location>
        <begin position="236"/>
        <end position="250"/>
    </location>
</feature>
<feature type="compositionally biased region" description="Low complexity" evidence="1">
    <location>
        <begin position="123"/>
        <end position="147"/>
    </location>
</feature>
<name>A0A5C2RKI3_9APHY</name>
<gene>
    <name evidence="2" type="ORF">L227DRAFT_618093</name>
</gene>
<feature type="compositionally biased region" description="Polar residues" evidence="1">
    <location>
        <begin position="276"/>
        <end position="286"/>
    </location>
</feature>
<sequence length="286" mass="30611">MHVDGITGHDLVRARAGTGRANRKTTIHFVTRMTIEPIVYKNLTEAIAHIHNGTYSEFIADATHDSDDTRTTVCDGDSDREVDNIVGNYSDVEQPPAPSQPRNKGKAVNYFQPKPGSPLFILSSSSSDESGSDDSASIFFGSSSKSAKGTRASQRLATKAKSMATATSAKTSKTASSTASKVKPKASSTSRKRRQDSSPEPTQPSRKRTRYTLSGPGTSDEPILVPSDDDWLLGFSATQTKSTASSSSSSIMESLLRKPEGLPTPSKVKNDPWAALNNTAKPSDQN</sequence>
<reference evidence="2" key="1">
    <citation type="journal article" date="2018" name="Genome Biol. Evol.">
        <title>Genomics and development of Lentinus tigrinus, a white-rot wood-decaying mushroom with dimorphic fruiting bodies.</title>
        <authorList>
            <person name="Wu B."/>
            <person name="Xu Z."/>
            <person name="Knudson A."/>
            <person name="Carlson A."/>
            <person name="Chen N."/>
            <person name="Kovaka S."/>
            <person name="LaButti K."/>
            <person name="Lipzen A."/>
            <person name="Pennachio C."/>
            <person name="Riley R."/>
            <person name="Schakwitz W."/>
            <person name="Umezawa K."/>
            <person name="Ohm R.A."/>
            <person name="Grigoriev I.V."/>
            <person name="Nagy L.G."/>
            <person name="Gibbons J."/>
            <person name="Hibbett D."/>
        </authorList>
    </citation>
    <scope>NUCLEOTIDE SEQUENCE [LARGE SCALE GENOMIC DNA]</scope>
    <source>
        <strain evidence="2">ALCF2SS1-6</strain>
    </source>
</reference>
<protein>
    <submittedName>
        <fullName evidence="2">Uncharacterized protein</fullName>
    </submittedName>
</protein>
<accession>A0A5C2RKI3</accession>
<dbReference type="Proteomes" id="UP000313359">
    <property type="component" value="Unassembled WGS sequence"/>
</dbReference>
<dbReference type="EMBL" id="ML122435">
    <property type="protein sequence ID" value="RPD52102.1"/>
    <property type="molecule type" value="Genomic_DNA"/>
</dbReference>
<evidence type="ECO:0000313" key="2">
    <source>
        <dbReference type="EMBL" id="RPD52102.1"/>
    </source>
</evidence>
<evidence type="ECO:0000313" key="3">
    <source>
        <dbReference type="Proteomes" id="UP000313359"/>
    </source>
</evidence>